<dbReference type="Proteomes" id="UP000198967">
    <property type="component" value="Unassembled WGS sequence"/>
</dbReference>
<evidence type="ECO:0000313" key="1">
    <source>
        <dbReference type="EMBL" id="SDH20708.1"/>
    </source>
</evidence>
<name>A0A1G8AID3_PSEOR</name>
<evidence type="ECO:0000313" key="2">
    <source>
        <dbReference type="Proteomes" id="UP000198967"/>
    </source>
</evidence>
<accession>A0A1G8AID3</accession>
<dbReference type="EMBL" id="FNBE01000020">
    <property type="protein sequence ID" value="SDH20708.1"/>
    <property type="molecule type" value="Genomic_DNA"/>
</dbReference>
<reference evidence="1 2" key="1">
    <citation type="submission" date="2016-10" db="EMBL/GenBank/DDBJ databases">
        <authorList>
            <person name="de Groot N.N."/>
        </authorList>
    </citation>
    <scope>NUCLEOTIDE SEQUENCE [LARGE SCALE GENOMIC DNA]</scope>
    <source>
        <strain evidence="1 2">CGMCC 4.3143</strain>
    </source>
</reference>
<dbReference type="AlphaFoldDB" id="A0A1G8AID3"/>
<protein>
    <submittedName>
        <fullName evidence="1">Uncharacterized protein</fullName>
    </submittedName>
</protein>
<keyword evidence="2" id="KW-1185">Reference proteome</keyword>
<dbReference type="STRING" id="366584.SAMN05216377_12054"/>
<gene>
    <name evidence="1" type="ORF">SAMN05216377_12054</name>
</gene>
<sequence length="57" mass="5954">MMCTPARPPDSWSSVASLRAATVGWTVLGRNAISGLIRSVSRVIAPATVNGSNEVEL</sequence>
<organism evidence="1 2">
    <name type="scientific">Pseudonocardia oroxyli</name>
    <dbReference type="NCBI Taxonomy" id="366584"/>
    <lineage>
        <taxon>Bacteria</taxon>
        <taxon>Bacillati</taxon>
        <taxon>Actinomycetota</taxon>
        <taxon>Actinomycetes</taxon>
        <taxon>Pseudonocardiales</taxon>
        <taxon>Pseudonocardiaceae</taxon>
        <taxon>Pseudonocardia</taxon>
    </lineage>
</organism>
<proteinExistence type="predicted"/>